<dbReference type="OrthoDB" id="27891at2759"/>
<dbReference type="GeneID" id="14884636"/>
<name>A0A0A1TZJ9_ENTIV</name>
<proteinExistence type="predicted"/>
<evidence type="ECO:0000313" key="2">
    <source>
        <dbReference type="Proteomes" id="UP000014680"/>
    </source>
</evidence>
<organism evidence="1 2">
    <name type="scientific">Entamoeba invadens IP1</name>
    <dbReference type="NCBI Taxonomy" id="370355"/>
    <lineage>
        <taxon>Eukaryota</taxon>
        <taxon>Amoebozoa</taxon>
        <taxon>Evosea</taxon>
        <taxon>Archamoebae</taxon>
        <taxon>Mastigamoebida</taxon>
        <taxon>Entamoebidae</taxon>
        <taxon>Entamoeba</taxon>
    </lineage>
</organism>
<dbReference type="RefSeq" id="XP_004184951.1">
    <property type="nucleotide sequence ID" value="XM_004184903.1"/>
</dbReference>
<gene>
    <name evidence="1" type="ORF">EIN_408840</name>
</gene>
<dbReference type="EMBL" id="KB207048">
    <property type="protein sequence ID" value="ELP85605.1"/>
    <property type="molecule type" value="Genomic_DNA"/>
</dbReference>
<reference evidence="1 2" key="1">
    <citation type="submission" date="2012-10" db="EMBL/GenBank/DDBJ databases">
        <authorList>
            <person name="Zafar N."/>
            <person name="Inman J."/>
            <person name="Hall N."/>
            <person name="Lorenzi H."/>
            <person name="Caler E."/>
        </authorList>
    </citation>
    <scope>NUCLEOTIDE SEQUENCE [LARGE SCALE GENOMIC DNA]</scope>
    <source>
        <strain evidence="1 2">IP1</strain>
    </source>
</reference>
<dbReference type="AlphaFoldDB" id="A0A0A1TZJ9"/>
<dbReference type="VEuPathDB" id="AmoebaDB:EIN_408840"/>
<dbReference type="Proteomes" id="UP000014680">
    <property type="component" value="Unassembled WGS sequence"/>
</dbReference>
<keyword evidence="2" id="KW-1185">Reference proteome</keyword>
<sequence length="315" mass="36201">MAVTLPSSLVSLIPNYSDCVVNCTSPVYRELSSQIHIALIPLIKTSAILHTPYQSSSTHAFKQFKKSSKTLVVQVGGIVAKQDDVFVYPLDVPSVKPVVIEKRTITIVEPSLLSKFSFMKNINTEYLVTDFEEAFNVREKAMKDEITEVVILKATEYFDTTYFKLFFCPLHTTEIHVVTGEKIETINETMRYVMNRYSFFDRIRQANTFMLLLLDPDWYNSECFQMLRKFIQREHNVVTVFMGRPDNKLLNYEGQVDMVIALGADTTDLKMEGDIPVITPFEAIFALELSDTMEWTGEYPIGLKRTEKYIKMLSQ</sequence>
<dbReference type="KEGG" id="eiv:EIN_408840"/>
<dbReference type="OMA" id="ETMRYVM"/>
<protein>
    <submittedName>
        <fullName evidence="1">Uncharacterized protein</fullName>
    </submittedName>
</protein>
<evidence type="ECO:0000313" key="1">
    <source>
        <dbReference type="EMBL" id="ELP85605.1"/>
    </source>
</evidence>
<accession>A0A0A1TZJ9</accession>